<evidence type="ECO:0000259" key="4">
    <source>
        <dbReference type="PROSITE" id="PS50081"/>
    </source>
</evidence>
<dbReference type="SMART" id="SM00228">
    <property type="entry name" value="PDZ"/>
    <property type="match status" value="1"/>
</dbReference>
<dbReference type="InterPro" id="IPR001478">
    <property type="entry name" value="PDZ"/>
</dbReference>
<organism evidence="6">
    <name type="scientific">Musca domestica</name>
    <name type="common">House fly</name>
    <dbReference type="NCBI Taxonomy" id="7370"/>
    <lineage>
        <taxon>Eukaryota</taxon>
        <taxon>Metazoa</taxon>
        <taxon>Ecdysozoa</taxon>
        <taxon>Arthropoda</taxon>
        <taxon>Hexapoda</taxon>
        <taxon>Insecta</taxon>
        <taxon>Pterygota</taxon>
        <taxon>Neoptera</taxon>
        <taxon>Endopterygota</taxon>
        <taxon>Diptera</taxon>
        <taxon>Brachycera</taxon>
        <taxon>Muscomorpha</taxon>
        <taxon>Muscoidea</taxon>
        <taxon>Muscidae</taxon>
        <taxon>Musca</taxon>
    </lineage>
</organism>
<dbReference type="Pfam" id="PF00130">
    <property type="entry name" value="C1_1"/>
    <property type="match status" value="1"/>
</dbReference>
<sequence length="798" mass="87013">KQLSGLARLQFTRNPYTHWSLSFLGDPELDLAIESRYQGRQMQSNITSLISNQIRKAVRRKHTLPNYKLRYKPFFHKTPEEDVGEGDIQPNGMLEVKISEISRLMCPTHLTDIYCTITMASLAFVEAWQQDDRHVKVSLDVEIHKAKNQQIGIIFKQSAVDCVEIEAVLPNTPACKSNLKVGDILLAIEGKRVSSIQQVAKIIKSLQANVFCLRIDRVIPGIIRNDAILEDLDIYEDLGDARSGYGSMPQKTPEPLAAAPVSAIRPTPMAEKNTSSESSLSNTPTNSPKKTKLIAKALKKTISRDHGDGSSKEDDGKLKPSKLAAKQQLNLPKVPSRTNCESLLANLLPTSLTAASGVHDVEHYYQHSTVDCKLSRLIHMEDICNFKLDPHCRYLNISVYGKCVGENQLLGFTNIPIYQILAECCETSLSQSFKTYELNPPMPEDLKNHCLSSQSGFNPNLCFGDILLAFTWDGNPNLSTTETPSKQQTKTKSKSISSVDKTDDSGYSDNISIKSTDTISSQPRAHNFVRTHFQRATQCDFCGKKIWLKDAMQCRECFMCCHKKCINKCQNATVCGPVDCSTALQTQTQTPLVQTPEFMVTEADIDVAVEPDCDNISNAGGAENGTKANATSGSSGTTNATTPNNLEVHRSSLTGLLAQGIKRVNSANNLAIPGIVSTIAGVSSGSTAAAATSGSASGSTTATPSSIAKSLPPSPQHTPCRKASLAPSAPNTFDLVTQRLEALPVDVPSFTPEQVVSITEHIIQLSIDEDVMSLAKNASKQLYSNLSGNERVEKINLL</sequence>
<evidence type="ECO:0008006" key="7">
    <source>
        <dbReference type="Google" id="ProtNLM"/>
    </source>
</evidence>
<name>A0A1I8M6C2_MUSDO</name>
<dbReference type="Pfam" id="PF17820">
    <property type="entry name" value="PDZ_6"/>
    <property type="match status" value="1"/>
</dbReference>
<feature type="compositionally biased region" description="Low complexity" evidence="3">
    <location>
        <begin position="688"/>
        <end position="708"/>
    </location>
</feature>
<evidence type="ECO:0000313" key="6">
    <source>
        <dbReference type="EnsemblMetazoa" id="MDOA001677-PB"/>
    </source>
</evidence>
<feature type="compositionally biased region" description="Polar residues" evidence="3">
    <location>
        <begin position="272"/>
        <end position="288"/>
    </location>
</feature>
<dbReference type="GO" id="GO:0044233">
    <property type="term" value="C:mitochondria-associated endoplasmic reticulum membrane contact site"/>
    <property type="evidence" value="ECO:0007669"/>
    <property type="project" value="InterPro"/>
</dbReference>
<dbReference type="AlphaFoldDB" id="A0A1I8M6C2"/>
<reference evidence="6" key="1">
    <citation type="submission" date="2020-05" db="UniProtKB">
        <authorList>
            <consortium name="EnsemblMetazoa"/>
        </authorList>
    </citation>
    <scope>IDENTIFICATION</scope>
    <source>
        <strain evidence="6">Aabys</strain>
    </source>
</reference>
<feature type="region of interest" description="Disordered" evidence="3">
    <location>
        <begin position="688"/>
        <end position="726"/>
    </location>
</feature>
<feature type="compositionally biased region" description="Low complexity" evidence="3">
    <location>
        <begin position="625"/>
        <end position="644"/>
    </location>
</feature>
<feature type="region of interest" description="Disordered" evidence="3">
    <location>
        <begin position="479"/>
        <end position="508"/>
    </location>
</feature>
<dbReference type="CDD" id="cd20825">
    <property type="entry name" value="C1_PDZD8"/>
    <property type="match status" value="1"/>
</dbReference>
<evidence type="ECO:0000256" key="2">
    <source>
        <dbReference type="ARBA" id="ARBA00022833"/>
    </source>
</evidence>
<feature type="domain" description="PDZ" evidence="5">
    <location>
        <begin position="140"/>
        <end position="205"/>
    </location>
</feature>
<evidence type="ECO:0000256" key="3">
    <source>
        <dbReference type="SAM" id="MobiDB-lite"/>
    </source>
</evidence>
<dbReference type="InterPro" id="IPR058801">
    <property type="entry name" value="PDZD8_N"/>
</dbReference>
<dbReference type="InterPro" id="IPR041489">
    <property type="entry name" value="PDZ_6"/>
</dbReference>
<dbReference type="Gene3D" id="2.30.42.10">
    <property type="match status" value="1"/>
</dbReference>
<evidence type="ECO:0000256" key="1">
    <source>
        <dbReference type="ARBA" id="ARBA00022723"/>
    </source>
</evidence>
<feature type="domain" description="Phorbol-ester/DAG-type" evidence="4">
    <location>
        <begin position="525"/>
        <end position="575"/>
    </location>
</feature>
<dbReference type="VEuPathDB" id="VectorBase:MDOA001677"/>
<dbReference type="VEuPathDB" id="VectorBase:MDOMA2_020488"/>
<protein>
    <recommendedName>
        <fullName evidence="7">PDZ domain-containing protein 8</fullName>
    </recommendedName>
</protein>
<feature type="compositionally biased region" description="Low complexity" evidence="3">
    <location>
        <begin position="479"/>
        <end position="499"/>
    </location>
</feature>
<dbReference type="EnsemblMetazoa" id="MDOA001677-RB">
    <property type="protein sequence ID" value="MDOA001677-PB"/>
    <property type="gene ID" value="MDOA001677"/>
</dbReference>
<dbReference type="InterPro" id="IPR046349">
    <property type="entry name" value="C1-like_sf"/>
</dbReference>
<keyword evidence="1" id="KW-0479">Metal-binding</keyword>
<keyword evidence="2" id="KW-0862">Zinc</keyword>
<feature type="region of interest" description="Disordered" evidence="3">
    <location>
        <begin position="269"/>
        <end position="291"/>
    </location>
</feature>
<dbReference type="InterPro" id="IPR002219">
    <property type="entry name" value="PKC_DAG/PE"/>
</dbReference>
<gene>
    <name evidence="6" type="primary">101889728</name>
</gene>
<evidence type="ECO:0000259" key="5">
    <source>
        <dbReference type="PROSITE" id="PS50106"/>
    </source>
</evidence>
<accession>A0A1I8M6C2</accession>
<dbReference type="GO" id="GO:1990456">
    <property type="term" value="P:mitochondrion-endoplasmic reticulum membrane tethering"/>
    <property type="evidence" value="ECO:0007669"/>
    <property type="project" value="InterPro"/>
</dbReference>
<dbReference type="Gene3D" id="3.30.60.20">
    <property type="match status" value="1"/>
</dbReference>
<dbReference type="PROSITE" id="PS50081">
    <property type="entry name" value="ZF_DAG_PE_2"/>
    <property type="match status" value="1"/>
</dbReference>
<dbReference type="GO" id="GO:0046872">
    <property type="term" value="F:metal ion binding"/>
    <property type="evidence" value="ECO:0007669"/>
    <property type="project" value="UniProtKB-KW"/>
</dbReference>
<feature type="region of interest" description="Disordered" evidence="3">
    <location>
        <begin position="616"/>
        <end position="645"/>
    </location>
</feature>
<dbReference type="Pfam" id="PF26547">
    <property type="entry name" value="PDZD8_N"/>
    <property type="match status" value="1"/>
</dbReference>
<dbReference type="SMART" id="SM00109">
    <property type="entry name" value="C1"/>
    <property type="match status" value="1"/>
</dbReference>
<dbReference type="InterPro" id="IPR039275">
    <property type="entry name" value="PDZD8"/>
</dbReference>
<dbReference type="GO" id="GO:0051560">
    <property type="term" value="P:mitochondrial calcium ion homeostasis"/>
    <property type="evidence" value="ECO:0007669"/>
    <property type="project" value="InterPro"/>
</dbReference>
<dbReference type="PROSITE" id="PS50106">
    <property type="entry name" value="PDZ"/>
    <property type="match status" value="1"/>
</dbReference>
<dbReference type="PANTHER" id="PTHR21519">
    <property type="entry name" value="PDZ DOMAIN-CONTAINING PROTEIN 8"/>
    <property type="match status" value="1"/>
</dbReference>
<dbReference type="InterPro" id="IPR036034">
    <property type="entry name" value="PDZ_sf"/>
</dbReference>
<proteinExistence type="predicted"/>
<dbReference type="SUPFAM" id="SSF50156">
    <property type="entry name" value="PDZ domain-like"/>
    <property type="match status" value="1"/>
</dbReference>
<dbReference type="PROSITE" id="PS00479">
    <property type="entry name" value="ZF_DAG_PE_1"/>
    <property type="match status" value="1"/>
</dbReference>
<dbReference type="GO" id="GO:0005739">
    <property type="term" value="C:mitochondrion"/>
    <property type="evidence" value="ECO:0007669"/>
    <property type="project" value="GOC"/>
</dbReference>
<dbReference type="PANTHER" id="PTHR21519:SF1">
    <property type="entry name" value="PDZ DOMAIN-CONTAINING PROTEIN 8"/>
    <property type="match status" value="1"/>
</dbReference>
<dbReference type="SUPFAM" id="SSF57889">
    <property type="entry name" value="Cysteine-rich domain"/>
    <property type="match status" value="1"/>
</dbReference>